<keyword evidence="3 6" id="KW-0378">Hydrolase</keyword>
<keyword evidence="4" id="KW-0862">Zinc</keyword>
<dbReference type="GO" id="GO:0016787">
    <property type="term" value="F:hydrolase activity"/>
    <property type="evidence" value="ECO:0007669"/>
    <property type="project" value="UniProtKB-KW"/>
</dbReference>
<keyword evidence="7" id="KW-1185">Reference proteome</keyword>
<dbReference type="Pfam" id="PF00753">
    <property type="entry name" value="Lactamase_B"/>
    <property type="match status" value="1"/>
</dbReference>
<dbReference type="GO" id="GO:0046872">
    <property type="term" value="F:metal ion binding"/>
    <property type="evidence" value="ECO:0007669"/>
    <property type="project" value="UniProtKB-KW"/>
</dbReference>
<evidence type="ECO:0000313" key="6">
    <source>
        <dbReference type="EMBL" id="ANE42476.1"/>
    </source>
</evidence>
<evidence type="ECO:0000259" key="5">
    <source>
        <dbReference type="SMART" id="SM00849"/>
    </source>
</evidence>
<dbReference type="InterPro" id="IPR051453">
    <property type="entry name" value="MBL_Glyoxalase_II"/>
</dbReference>
<evidence type="ECO:0000313" key="7">
    <source>
        <dbReference type="Proteomes" id="UP000077363"/>
    </source>
</evidence>
<reference evidence="6 7" key="1">
    <citation type="submission" date="2015-01" db="EMBL/GenBank/DDBJ databases">
        <title>Deinococcus puniceus/DY1/ whole genome sequencing.</title>
        <authorList>
            <person name="Kim M.K."/>
            <person name="Srinivasan S."/>
            <person name="Lee J.-J."/>
        </authorList>
    </citation>
    <scope>NUCLEOTIDE SEQUENCE [LARGE SCALE GENOMIC DNA]</scope>
    <source>
        <strain evidence="6 7">DY1</strain>
    </source>
</reference>
<dbReference type="PATRIC" id="fig|1182568.3.peg.85"/>
<dbReference type="OrthoDB" id="9802248at2"/>
<proteinExistence type="predicted"/>
<evidence type="ECO:0000256" key="1">
    <source>
        <dbReference type="ARBA" id="ARBA00001947"/>
    </source>
</evidence>
<dbReference type="AlphaFoldDB" id="A0A172T6A4"/>
<name>A0A172T6A4_9DEIO</name>
<dbReference type="PANTHER" id="PTHR46233:SF3">
    <property type="entry name" value="HYDROXYACYLGLUTATHIONE HYDROLASE GLOC"/>
    <property type="match status" value="1"/>
</dbReference>
<evidence type="ECO:0000256" key="2">
    <source>
        <dbReference type="ARBA" id="ARBA00022723"/>
    </source>
</evidence>
<dbReference type="RefSeq" id="WP_064013522.1">
    <property type="nucleotide sequence ID" value="NZ_CP011387.1"/>
</dbReference>
<dbReference type="SUPFAM" id="SSF56281">
    <property type="entry name" value="Metallo-hydrolase/oxidoreductase"/>
    <property type="match status" value="1"/>
</dbReference>
<dbReference type="InterPro" id="IPR001279">
    <property type="entry name" value="Metallo-B-lactamas"/>
</dbReference>
<protein>
    <submittedName>
        <fullName evidence="6">Hydrolase</fullName>
    </submittedName>
</protein>
<evidence type="ECO:0000256" key="3">
    <source>
        <dbReference type="ARBA" id="ARBA00022801"/>
    </source>
</evidence>
<comment type="cofactor">
    <cofactor evidence="1">
        <name>Zn(2+)</name>
        <dbReference type="ChEBI" id="CHEBI:29105"/>
    </cofactor>
</comment>
<dbReference type="SMART" id="SM00849">
    <property type="entry name" value="Lactamase_B"/>
    <property type="match status" value="1"/>
</dbReference>
<dbReference type="KEGG" id="dpu:SU48_00410"/>
<dbReference type="EMBL" id="CP011387">
    <property type="protein sequence ID" value="ANE42476.1"/>
    <property type="molecule type" value="Genomic_DNA"/>
</dbReference>
<accession>A0A172T6A4</accession>
<evidence type="ECO:0000256" key="4">
    <source>
        <dbReference type="ARBA" id="ARBA00022833"/>
    </source>
</evidence>
<gene>
    <name evidence="6" type="ORF">SU48_00410</name>
</gene>
<dbReference type="Proteomes" id="UP000077363">
    <property type="component" value="Chromosome"/>
</dbReference>
<dbReference type="STRING" id="1182568.SU48_00410"/>
<dbReference type="PANTHER" id="PTHR46233">
    <property type="entry name" value="HYDROXYACYLGLUTATHIONE HYDROLASE GLOC"/>
    <property type="match status" value="1"/>
</dbReference>
<sequence length="220" mass="23268">MTRPHTQPQVHGSTRVWTLATGPLQENAVLVAGQGNEGFLFDPGDEADKILAWVRASGVTVQAILLTHAHFDHIGAVQPVREALKVPVYLHPADLPIYQMGAASAARWNLPFIQPQAPEHGIAQGQTFTAGDLTLTAREVPGHAPGHVVFVDAASGVVVAGDTLFRGGIGRTDLPGGNHAQLLAGIAQELLTLPDETAVYPGHGPATTIGFERRTNPFLQ</sequence>
<organism evidence="6 7">
    <name type="scientific">Deinococcus puniceus</name>
    <dbReference type="NCBI Taxonomy" id="1182568"/>
    <lineage>
        <taxon>Bacteria</taxon>
        <taxon>Thermotogati</taxon>
        <taxon>Deinococcota</taxon>
        <taxon>Deinococci</taxon>
        <taxon>Deinococcales</taxon>
        <taxon>Deinococcaceae</taxon>
        <taxon>Deinococcus</taxon>
    </lineage>
</organism>
<feature type="domain" description="Metallo-beta-lactamase" evidence="5">
    <location>
        <begin position="25"/>
        <end position="203"/>
    </location>
</feature>
<dbReference type="InterPro" id="IPR036866">
    <property type="entry name" value="RibonucZ/Hydroxyglut_hydro"/>
</dbReference>
<dbReference type="Gene3D" id="3.60.15.10">
    <property type="entry name" value="Ribonuclease Z/Hydroxyacylglutathione hydrolase-like"/>
    <property type="match status" value="1"/>
</dbReference>
<keyword evidence="2" id="KW-0479">Metal-binding</keyword>